<name>A0ABQ9A7G2_9ROSI</name>
<dbReference type="Proteomes" id="UP001141253">
    <property type="component" value="Chromosome 14"/>
</dbReference>
<comment type="caution">
    <text evidence="8">The sequence shown here is derived from an EMBL/GenBank/DDBJ whole genome shotgun (WGS) entry which is preliminary data.</text>
</comment>
<keyword evidence="7" id="KW-0812">Transmembrane</keyword>
<evidence type="ECO:0000256" key="4">
    <source>
        <dbReference type="ARBA" id="ARBA00023004"/>
    </source>
</evidence>
<dbReference type="SUPFAM" id="SSF48264">
    <property type="entry name" value="Cytochrome P450"/>
    <property type="match status" value="1"/>
</dbReference>
<dbReference type="InterPro" id="IPR017972">
    <property type="entry name" value="Cyt_P450_CS"/>
</dbReference>
<dbReference type="Gene3D" id="1.10.630.10">
    <property type="entry name" value="Cytochrome P450"/>
    <property type="match status" value="1"/>
</dbReference>
<evidence type="ECO:0000256" key="5">
    <source>
        <dbReference type="ARBA" id="ARBA00023033"/>
    </source>
</evidence>
<evidence type="ECO:0000313" key="9">
    <source>
        <dbReference type="Proteomes" id="UP001141253"/>
    </source>
</evidence>
<dbReference type="PANTHER" id="PTHR47947">
    <property type="entry name" value="CYTOCHROME P450 82C3-RELATED"/>
    <property type="match status" value="1"/>
</dbReference>
<organism evidence="8 9">
    <name type="scientific">Salix suchowensis</name>
    <dbReference type="NCBI Taxonomy" id="1278906"/>
    <lineage>
        <taxon>Eukaryota</taxon>
        <taxon>Viridiplantae</taxon>
        <taxon>Streptophyta</taxon>
        <taxon>Embryophyta</taxon>
        <taxon>Tracheophyta</taxon>
        <taxon>Spermatophyta</taxon>
        <taxon>Magnoliopsida</taxon>
        <taxon>eudicotyledons</taxon>
        <taxon>Gunneridae</taxon>
        <taxon>Pentapetalae</taxon>
        <taxon>rosids</taxon>
        <taxon>fabids</taxon>
        <taxon>Malpighiales</taxon>
        <taxon>Salicaceae</taxon>
        <taxon>Saliceae</taxon>
        <taxon>Salix</taxon>
    </lineage>
</organism>
<sequence length="537" mass="61805">MTTSKKNWICTESRCTAQCNHYTFLLKKKTRTVAIGKSMATLFLYFPVFLALYIITRHFLDKIKNFPPTPFPSLPIIGHLYLLKNPIYRTLSKISSKHGPVILLQLGSRRLLVVSSPSIAEECFTKNDVVFANRPRLLVAKHFAYNYTALSWAPYGDHWRNLRKIVSIEVLSAYRLQMLSSIRLEEVKAMICGLFRKQNQIVDMKTVFFELTLNIMMQMIAGKRYYGENVSDAEEAKRFRGIHAETFLLGGKPIIGDYIPWIKSTKMEKRLIECQIKRDSFMQYLIEEQRRKILETDCCVEKKKNLFQVLLSLQQNEPEYYTDDIIKGLILVLLLAGTDTSSTTMEWALSLLLNHPEVLEKAQIEIDEHVGHDRLMDEADLAHLPYLRSILNETLRMYPPAPMLVPRESSEECLVGGFRIPRGTMLSVNMWAIQNDPKLWPDPRKFRPERFDNPEGAREGFKLMPFGYGRRSCPGEGLALRVVGLALGSLIQCFEWQIDGEKMVDMTEGTGFTIPKAQPLKVTCRPRPSMLRHLSEI</sequence>
<dbReference type="PRINTS" id="PR00463">
    <property type="entry name" value="EP450I"/>
</dbReference>
<evidence type="ECO:0000256" key="1">
    <source>
        <dbReference type="ARBA" id="ARBA00022617"/>
    </source>
</evidence>
<dbReference type="InterPro" id="IPR036396">
    <property type="entry name" value="Cyt_P450_sf"/>
</dbReference>
<evidence type="ECO:0008006" key="10">
    <source>
        <dbReference type="Google" id="ProtNLM"/>
    </source>
</evidence>
<evidence type="ECO:0000256" key="6">
    <source>
        <dbReference type="RuleBase" id="RU000461"/>
    </source>
</evidence>
<dbReference type="PROSITE" id="PS00086">
    <property type="entry name" value="CYTOCHROME_P450"/>
    <property type="match status" value="1"/>
</dbReference>
<dbReference type="EMBL" id="JAPFFI010000022">
    <property type="protein sequence ID" value="KAJ6328021.1"/>
    <property type="molecule type" value="Genomic_DNA"/>
</dbReference>
<dbReference type="PANTHER" id="PTHR47947:SF60">
    <property type="entry name" value="CYTOCHROME P450"/>
    <property type="match status" value="1"/>
</dbReference>
<evidence type="ECO:0000256" key="7">
    <source>
        <dbReference type="SAM" id="Phobius"/>
    </source>
</evidence>
<dbReference type="CDD" id="cd20653">
    <property type="entry name" value="CYP81"/>
    <property type="match status" value="1"/>
</dbReference>
<keyword evidence="4 6" id="KW-0408">Iron</keyword>
<comment type="similarity">
    <text evidence="6">Belongs to the cytochrome P450 family.</text>
</comment>
<keyword evidence="3 6" id="KW-0560">Oxidoreductase</keyword>
<accession>A0ABQ9A7G2</accession>
<gene>
    <name evidence="8" type="ORF">OIU77_009830</name>
</gene>
<keyword evidence="5 6" id="KW-0503">Monooxygenase</keyword>
<evidence type="ECO:0000313" key="8">
    <source>
        <dbReference type="EMBL" id="KAJ6328021.1"/>
    </source>
</evidence>
<dbReference type="InterPro" id="IPR002401">
    <property type="entry name" value="Cyt_P450_E_grp-I"/>
</dbReference>
<keyword evidence="7" id="KW-0472">Membrane</keyword>
<proteinExistence type="inferred from homology"/>
<dbReference type="PRINTS" id="PR00385">
    <property type="entry name" value="P450"/>
</dbReference>
<keyword evidence="7" id="KW-1133">Transmembrane helix</keyword>
<reference evidence="8" key="1">
    <citation type="submission" date="2022-10" db="EMBL/GenBank/DDBJ databases">
        <authorList>
            <person name="Hyden B.L."/>
            <person name="Feng K."/>
            <person name="Yates T."/>
            <person name="Jawdy S."/>
            <person name="Smart L.B."/>
            <person name="Muchero W."/>
        </authorList>
    </citation>
    <scope>NUCLEOTIDE SEQUENCE</scope>
    <source>
        <tissue evidence="8">Shoot tip</tissue>
    </source>
</reference>
<keyword evidence="9" id="KW-1185">Reference proteome</keyword>
<reference evidence="8" key="2">
    <citation type="journal article" date="2023" name="Int. J. Mol. Sci.">
        <title>De Novo Assembly and Annotation of 11 Diverse Shrub Willow (Salix) Genomes Reveals Novel Gene Organization in Sex-Linked Regions.</title>
        <authorList>
            <person name="Hyden B."/>
            <person name="Feng K."/>
            <person name="Yates T.B."/>
            <person name="Jawdy S."/>
            <person name="Cereghino C."/>
            <person name="Smart L.B."/>
            <person name="Muchero W."/>
        </authorList>
    </citation>
    <scope>NUCLEOTIDE SEQUENCE</scope>
    <source>
        <tissue evidence="8">Shoot tip</tissue>
    </source>
</reference>
<dbReference type="InterPro" id="IPR001128">
    <property type="entry name" value="Cyt_P450"/>
</dbReference>
<keyword evidence="1 6" id="KW-0349">Heme</keyword>
<dbReference type="Pfam" id="PF00067">
    <property type="entry name" value="p450"/>
    <property type="match status" value="1"/>
</dbReference>
<feature type="transmembrane region" description="Helical" evidence="7">
    <location>
        <begin position="34"/>
        <end position="55"/>
    </location>
</feature>
<evidence type="ECO:0000256" key="2">
    <source>
        <dbReference type="ARBA" id="ARBA00022723"/>
    </source>
</evidence>
<protein>
    <recommendedName>
        <fullName evidence="10">Cytochrome P450</fullName>
    </recommendedName>
</protein>
<keyword evidence="2 6" id="KW-0479">Metal-binding</keyword>
<dbReference type="InterPro" id="IPR050651">
    <property type="entry name" value="Plant_Cytochrome_P450_Monoox"/>
</dbReference>
<evidence type="ECO:0000256" key="3">
    <source>
        <dbReference type="ARBA" id="ARBA00023002"/>
    </source>
</evidence>